<gene>
    <name evidence="2" type="ORF">HPT30_15130</name>
</gene>
<protein>
    <submittedName>
        <fullName evidence="2">DJ-1/PfpI family protein</fullName>
    </submittedName>
</protein>
<dbReference type="PANTHER" id="PTHR43130">
    <property type="entry name" value="ARAC-FAMILY TRANSCRIPTIONAL REGULATOR"/>
    <property type="match status" value="1"/>
</dbReference>
<keyword evidence="3" id="KW-1185">Reference proteome</keyword>
<organism evidence="2 3">
    <name type="scientific">Paenibacillus agri</name>
    <dbReference type="NCBI Taxonomy" id="2744309"/>
    <lineage>
        <taxon>Bacteria</taxon>
        <taxon>Bacillati</taxon>
        <taxon>Bacillota</taxon>
        <taxon>Bacilli</taxon>
        <taxon>Bacillales</taxon>
        <taxon>Paenibacillaceae</taxon>
        <taxon>Paenibacillus</taxon>
    </lineage>
</organism>
<sequence length="181" mass="19640">MNTYILIYDSYVQFEIVLAAYFMKTQGEVYTLGLGSSPVNSCEGFSVNPAKTLQEVNVQDIALLIIPGGETEEIVKEETLLKLLRDLDAAGKAIGGICGGVSVLKAAGILNNRSFVTNAGVEEENSGATSGANVMVDRNIVTALPNGYVDFALELGKLMNIYKDKADYQETIDFFKYFKTV</sequence>
<dbReference type="InterPro" id="IPR029062">
    <property type="entry name" value="Class_I_gatase-like"/>
</dbReference>
<proteinExistence type="predicted"/>
<dbReference type="SUPFAM" id="SSF52317">
    <property type="entry name" value="Class I glutamine amidotransferase-like"/>
    <property type="match status" value="1"/>
</dbReference>
<dbReference type="AlphaFoldDB" id="A0A850EKW4"/>
<evidence type="ECO:0000313" key="2">
    <source>
        <dbReference type="EMBL" id="NUU61675.1"/>
    </source>
</evidence>
<accession>A0A850EKW4</accession>
<comment type="caution">
    <text evidence="2">The sequence shown here is derived from an EMBL/GenBank/DDBJ whole genome shotgun (WGS) entry which is preliminary data.</text>
</comment>
<evidence type="ECO:0000259" key="1">
    <source>
        <dbReference type="Pfam" id="PF01965"/>
    </source>
</evidence>
<dbReference type="Proteomes" id="UP000564806">
    <property type="component" value="Unassembled WGS sequence"/>
</dbReference>
<dbReference type="InterPro" id="IPR002818">
    <property type="entry name" value="DJ-1/PfpI"/>
</dbReference>
<name>A0A850EKW4_9BACL</name>
<dbReference type="Gene3D" id="3.40.50.880">
    <property type="match status" value="1"/>
</dbReference>
<reference evidence="2" key="1">
    <citation type="submission" date="2020-06" db="EMBL/GenBank/DDBJ databases">
        <title>Paenibacillus sp. nov., isolated from soil.</title>
        <authorList>
            <person name="Seo Y.L."/>
        </authorList>
    </citation>
    <scope>NUCLEOTIDE SEQUENCE [LARGE SCALE GENOMIC DNA]</scope>
    <source>
        <strain evidence="2">JW14</strain>
    </source>
</reference>
<dbReference type="PANTHER" id="PTHR43130:SF3">
    <property type="entry name" value="HTH-TYPE TRANSCRIPTIONAL REGULATOR RV1931C"/>
    <property type="match status" value="1"/>
</dbReference>
<dbReference type="EMBL" id="JABWCS010000210">
    <property type="protein sequence ID" value="NUU61675.1"/>
    <property type="molecule type" value="Genomic_DNA"/>
</dbReference>
<dbReference type="Pfam" id="PF01965">
    <property type="entry name" value="DJ-1_PfpI"/>
    <property type="match status" value="1"/>
</dbReference>
<dbReference type="RefSeq" id="WP_175372181.1">
    <property type="nucleotide sequence ID" value="NZ_JABWCS010000210.1"/>
</dbReference>
<evidence type="ECO:0000313" key="3">
    <source>
        <dbReference type="Proteomes" id="UP000564806"/>
    </source>
</evidence>
<feature type="domain" description="DJ-1/PfpI" evidence="1">
    <location>
        <begin position="4"/>
        <end position="155"/>
    </location>
</feature>
<dbReference type="InterPro" id="IPR052158">
    <property type="entry name" value="INH-QAR"/>
</dbReference>